<gene>
    <name evidence="5" type="ORF">Cgig2_033115</name>
</gene>
<keyword evidence="3" id="KW-0378">Hydrolase</keyword>
<feature type="domain" description="Ubiquitin-like protease family profile" evidence="4">
    <location>
        <begin position="112"/>
        <end position="274"/>
    </location>
</feature>
<keyword evidence="2" id="KW-0645">Protease</keyword>
<dbReference type="Proteomes" id="UP001153076">
    <property type="component" value="Unassembled WGS sequence"/>
</dbReference>
<accession>A0A9Q1K0P8</accession>
<protein>
    <recommendedName>
        <fullName evidence="4">Ubiquitin-like protease family profile domain-containing protein</fullName>
    </recommendedName>
</protein>
<reference evidence="5" key="1">
    <citation type="submission" date="2022-04" db="EMBL/GenBank/DDBJ databases">
        <title>Carnegiea gigantea Genome sequencing and assembly v2.</title>
        <authorList>
            <person name="Copetti D."/>
            <person name="Sanderson M.J."/>
            <person name="Burquez A."/>
            <person name="Wojciechowski M.F."/>
        </authorList>
    </citation>
    <scope>NUCLEOTIDE SEQUENCE</scope>
    <source>
        <strain evidence="5">SGP5-SGP5p</strain>
        <tissue evidence="5">Aerial part</tissue>
    </source>
</reference>
<dbReference type="InterPro" id="IPR038765">
    <property type="entry name" value="Papain-like_cys_pep_sf"/>
</dbReference>
<evidence type="ECO:0000259" key="4">
    <source>
        <dbReference type="PROSITE" id="PS50600"/>
    </source>
</evidence>
<evidence type="ECO:0000313" key="5">
    <source>
        <dbReference type="EMBL" id="KAJ8434629.1"/>
    </source>
</evidence>
<dbReference type="InterPro" id="IPR003653">
    <property type="entry name" value="Peptidase_C48_C"/>
</dbReference>
<dbReference type="SUPFAM" id="SSF54001">
    <property type="entry name" value="Cysteine proteinases"/>
    <property type="match status" value="2"/>
</dbReference>
<dbReference type="PROSITE" id="PS50600">
    <property type="entry name" value="ULP_PROTEASE"/>
    <property type="match status" value="1"/>
</dbReference>
<evidence type="ECO:0000256" key="2">
    <source>
        <dbReference type="ARBA" id="ARBA00022670"/>
    </source>
</evidence>
<comment type="caution">
    <text evidence="5">The sequence shown here is derived from an EMBL/GenBank/DDBJ whole genome shotgun (WGS) entry which is preliminary data.</text>
</comment>
<evidence type="ECO:0000256" key="3">
    <source>
        <dbReference type="ARBA" id="ARBA00022801"/>
    </source>
</evidence>
<dbReference type="OrthoDB" id="1434197at2759"/>
<dbReference type="AlphaFoldDB" id="A0A9Q1K0P8"/>
<evidence type="ECO:0000313" key="6">
    <source>
        <dbReference type="Proteomes" id="UP001153076"/>
    </source>
</evidence>
<name>A0A9Q1K0P8_9CARY</name>
<dbReference type="GO" id="GO:0008234">
    <property type="term" value="F:cysteine-type peptidase activity"/>
    <property type="evidence" value="ECO:0007669"/>
    <property type="project" value="InterPro"/>
</dbReference>
<sequence length="274" mass="31682">MRKVQVFGTILEDKGALVACEGNCEQQNSLEAQNSDTLKMLNANVNRLMKHVVDNETTKSNEHMTDTCTTTYIAHPLKSSEKKESPIKRKRRIIAEHNFSKDDMRLANELTKSISVGGLNFLHKEDKKVNVNKVYIPMNDRAVNWFLIAVDLDRRRVALLDSLPLNKSNDFRRELAKDLYYLVLQLQDCDEVEIEPEYTFPQSIVDTLNDEEQKVVYIPFKDGKVHWLLIVVDRLHKKVHILDPLRENRANNGLITLVRDLINVICGIYFHINV</sequence>
<organism evidence="5 6">
    <name type="scientific">Carnegiea gigantea</name>
    <dbReference type="NCBI Taxonomy" id="171969"/>
    <lineage>
        <taxon>Eukaryota</taxon>
        <taxon>Viridiplantae</taxon>
        <taxon>Streptophyta</taxon>
        <taxon>Embryophyta</taxon>
        <taxon>Tracheophyta</taxon>
        <taxon>Spermatophyta</taxon>
        <taxon>Magnoliopsida</taxon>
        <taxon>eudicotyledons</taxon>
        <taxon>Gunneridae</taxon>
        <taxon>Pentapetalae</taxon>
        <taxon>Caryophyllales</taxon>
        <taxon>Cactineae</taxon>
        <taxon>Cactaceae</taxon>
        <taxon>Cactoideae</taxon>
        <taxon>Echinocereeae</taxon>
        <taxon>Carnegiea</taxon>
    </lineage>
</organism>
<keyword evidence="6" id="KW-1185">Reference proteome</keyword>
<evidence type="ECO:0000256" key="1">
    <source>
        <dbReference type="ARBA" id="ARBA00005234"/>
    </source>
</evidence>
<dbReference type="Pfam" id="PF02902">
    <property type="entry name" value="Peptidase_C48"/>
    <property type="match status" value="2"/>
</dbReference>
<dbReference type="Gene3D" id="3.40.395.10">
    <property type="entry name" value="Adenoviral Proteinase, Chain A"/>
    <property type="match status" value="2"/>
</dbReference>
<dbReference type="EMBL" id="JAKOGI010000463">
    <property type="protein sequence ID" value="KAJ8434629.1"/>
    <property type="molecule type" value="Genomic_DNA"/>
</dbReference>
<proteinExistence type="inferred from homology"/>
<dbReference type="GO" id="GO:0006508">
    <property type="term" value="P:proteolysis"/>
    <property type="evidence" value="ECO:0007669"/>
    <property type="project" value="UniProtKB-KW"/>
</dbReference>
<comment type="similarity">
    <text evidence="1">Belongs to the peptidase C48 family.</text>
</comment>